<keyword evidence="5" id="KW-1185">Reference proteome</keyword>
<dbReference type="NCBIfam" id="TIGR01554">
    <property type="entry name" value="major_cap_HK97"/>
    <property type="match status" value="1"/>
</dbReference>
<sequence>MTAELKPITDGAGTNTGVYPPEKIAPNALILTQTTGIGAPWSDSSTLTIPFVASDPPAEVTAEGGEIAVGNPTVNSVVIRTQKVTSLAVFSNEFQRDGDASDMIVKSQERAITRTADRMFLQNPAPSEGAYGVTGLINQKGIVYGGTFTSDLAPLVKLIGTLGANNANPTAIIMGYDVWSVILTLTFGDGRPIVDPVNVNTDKPTLYGIPVVLNNECPAGTLFVIDSSEILAAYTSVQFTYTFDRYFEQDAQGSRFTFRFGYTLPHPNRIGYLKYAAPTGK</sequence>
<accession>A0A261EWJ7</accession>
<evidence type="ECO:0000313" key="5">
    <source>
        <dbReference type="Proteomes" id="UP000216725"/>
    </source>
</evidence>
<dbReference type="Proteomes" id="UP000216725">
    <property type="component" value="Unassembled WGS sequence"/>
</dbReference>
<dbReference type="Gene3D" id="3.30.2320.10">
    <property type="entry name" value="hypothetical protein PF0899 domain"/>
    <property type="match status" value="1"/>
</dbReference>
<evidence type="ECO:0000259" key="3">
    <source>
        <dbReference type="Pfam" id="PF05065"/>
    </source>
</evidence>
<evidence type="ECO:0000256" key="1">
    <source>
        <dbReference type="ARBA" id="ARBA00004328"/>
    </source>
</evidence>
<dbReference type="SUPFAM" id="SSF56563">
    <property type="entry name" value="Major capsid protein gp5"/>
    <property type="match status" value="1"/>
</dbReference>
<proteinExistence type="predicted"/>
<evidence type="ECO:0000256" key="2">
    <source>
        <dbReference type="SAM" id="MobiDB-lite"/>
    </source>
</evidence>
<gene>
    <name evidence="4" type="ORF">PSRA_1274</name>
</gene>
<feature type="domain" description="Phage capsid-like C-terminal" evidence="3">
    <location>
        <begin position="43"/>
        <end position="274"/>
    </location>
</feature>
<feature type="region of interest" description="Disordered" evidence="2">
    <location>
        <begin position="1"/>
        <end position="20"/>
    </location>
</feature>
<evidence type="ECO:0000313" key="4">
    <source>
        <dbReference type="EMBL" id="OZG51232.1"/>
    </source>
</evidence>
<comment type="caution">
    <text evidence="4">The sequence shown here is derived from an EMBL/GenBank/DDBJ whole genome shotgun (WGS) entry which is preliminary data.</text>
</comment>
<dbReference type="EMBL" id="MWWR01000010">
    <property type="protein sequence ID" value="OZG51232.1"/>
    <property type="molecule type" value="Genomic_DNA"/>
</dbReference>
<dbReference type="InterPro" id="IPR054612">
    <property type="entry name" value="Phage_capsid-like_C"/>
</dbReference>
<dbReference type="InterPro" id="IPR024455">
    <property type="entry name" value="Phage_capsid"/>
</dbReference>
<dbReference type="Pfam" id="PF05065">
    <property type="entry name" value="Phage_capsid"/>
    <property type="match status" value="1"/>
</dbReference>
<dbReference type="RefSeq" id="WP_094661086.1">
    <property type="nucleotide sequence ID" value="NZ_MWWR01000010.1"/>
</dbReference>
<organism evidence="4 5">
    <name type="scientific">Pseudoscardovia radai</name>
    <dbReference type="NCBI Taxonomy" id="987066"/>
    <lineage>
        <taxon>Bacteria</taxon>
        <taxon>Bacillati</taxon>
        <taxon>Actinomycetota</taxon>
        <taxon>Actinomycetes</taxon>
        <taxon>Bifidobacteriales</taxon>
        <taxon>Bifidobacteriaceae</taxon>
        <taxon>Pseudoscardovia</taxon>
    </lineage>
</organism>
<dbReference type="OrthoDB" id="3233650at2"/>
<dbReference type="Gene3D" id="3.30.2400.10">
    <property type="entry name" value="Major capsid protein gp5"/>
    <property type="match status" value="1"/>
</dbReference>
<name>A0A261EWJ7_9BIFI</name>
<protein>
    <submittedName>
        <fullName evidence="4">Major capsid protein</fullName>
    </submittedName>
</protein>
<reference evidence="4 5" key="1">
    <citation type="journal article" date="2017" name="BMC Genomics">
        <title>Comparative genomic and phylogenomic analyses of the Bifidobacteriaceae family.</title>
        <authorList>
            <person name="Lugli G.A."/>
            <person name="Milani C."/>
            <person name="Turroni F."/>
            <person name="Duranti S."/>
            <person name="Mancabelli L."/>
            <person name="Mangifesta M."/>
            <person name="Ferrario C."/>
            <person name="Modesto M."/>
            <person name="Mattarelli P."/>
            <person name="Jiri K."/>
            <person name="van Sinderen D."/>
            <person name="Ventura M."/>
        </authorList>
    </citation>
    <scope>NUCLEOTIDE SEQUENCE [LARGE SCALE GENOMIC DNA]</scope>
    <source>
        <strain evidence="4 5">DSM 24742</strain>
    </source>
</reference>
<dbReference type="AlphaFoldDB" id="A0A261EWJ7"/>
<comment type="subcellular location">
    <subcellularLocation>
        <location evidence="1">Virion</location>
    </subcellularLocation>
</comment>